<feature type="region of interest" description="Disordered" evidence="1">
    <location>
        <begin position="93"/>
        <end position="163"/>
    </location>
</feature>
<accession>A0A8H6IJ77</accession>
<evidence type="ECO:0000256" key="1">
    <source>
        <dbReference type="SAM" id="MobiDB-lite"/>
    </source>
</evidence>
<dbReference type="AlphaFoldDB" id="A0A8H6IJ77"/>
<feature type="compositionally biased region" description="Basic residues" evidence="1">
    <location>
        <begin position="131"/>
        <end position="140"/>
    </location>
</feature>
<dbReference type="Proteomes" id="UP000521943">
    <property type="component" value="Unassembled WGS sequence"/>
</dbReference>
<sequence>MDSELRVAVALAALKHKPAWQSASSCVLDLQSAFAAPEAFANVKSATRDRSWRAHALQLESAGKVLKAQLDAERERSARLLASALRLRRSGLAAPEKAGGGEGALEGAVSRSQPPPGVESGAALLDDGGAAKKKGKKKVKKADGLKEVPQPTPPSGTAAGTVGATTKTTMAGAAAMPCNSDGDEAGIPSAHKQLLQLLANTDPSRDLFLTGTTTTDCAGASRASGSGMGSGTAIVAVDRVLRLVNDISEARCTANGAAYGTIAGQKDGCSMDPADWKLDLDAVVGNLESRYDRRQLLVASLGAALDAVSVELGSALGNLAGPTGGHSKSEAVRVCGMYEVVLQHLVSTVFPLLLLEGGGSASASAHRSGDFDDPLHILAKRILVPCIQAFLPLSLRLLVTLREGPAQDVRPAVLSLLQKVCEALFKLGIGLVGVESGVGEVLEGMRMTLVLRSVAELRGVVEGGGDESELGFLKGKDVGLGGDGGLGSAPGPRPGHGAAAYERRLARKDAVWYLCSVLHLLSSNVGAQPGLSPSNSLDMSRSPFGQQRETGDGDRLDPTREVMRCATVDAVLSLVSRCREGLKTKPCVGRAKRRTQKSEGEGSENAHGNAKAQSGVNGEVRVDESEYGMVLGVAERLFLVFGTAG</sequence>
<evidence type="ECO:0000313" key="2">
    <source>
        <dbReference type="EMBL" id="KAF6765894.1"/>
    </source>
</evidence>
<evidence type="ECO:0000313" key="3">
    <source>
        <dbReference type="Proteomes" id="UP000521943"/>
    </source>
</evidence>
<dbReference type="OrthoDB" id="2684605at2759"/>
<dbReference type="EMBL" id="JACGCI010000001">
    <property type="protein sequence ID" value="KAF6765894.1"/>
    <property type="molecule type" value="Genomic_DNA"/>
</dbReference>
<feature type="region of interest" description="Disordered" evidence="1">
    <location>
        <begin position="588"/>
        <end position="619"/>
    </location>
</feature>
<feature type="region of interest" description="Disordered" evidence="1">
    <location>
        <begin position="531"/>
        <end position="559"/>
    </location>
</feature>
<gene>
    <name evidence="2" type="ORF">DFP72DRAFT_332</name>
</gene>
<feature type="compositionally biased region" description="Basic and acidic residues" evidence="1">
    <location>
        <begin position="549"/>
        <end position="559"/>
    </location>
</feature>
<feature type="compositionally biased region" description="Polar residues" evidence="1">
    <location>
        <begin position="531"/>
        <end position="548"/>
    </location>
</feature>
<protein>
    <submittedName>
        <fullName evidence="2">Uncharacterized protein</fullName>
    </submittedName>
</protein>
<name>A0A8H6IJ77_9AGAR</name>
<keyword evidence="3" id="KW-1185">Reference proteome</keyword>
<organism evidence="2 3">
    <name type="scientific">Ephemerocybe angulata</name>
    <dbReference type="NCBI Taxonomy" id="980116"/>
    <lineage>
        <taxon>Eukaryota</taxon>
        <taxon>Fungi</taxon>
        <taxon>Dikarya</taxon>
        <taxon>Basidiomycota</taxon>
        <taxon>Agaricomycotina</taxon>
        <taxon>Agaricomycetes</taxon>
        <taxon>Agaricomycetidae</taxon>
        <taxon>Agaricales</taxon>
        <taxon>Agaricineae</taxon>
        <taxon>Psathyrellaceae</taxon>
        <taxon>Ephemerocybe</taxon>
    </lineage>
</organism>
<comment type="caution">
    <text evidence="2">The sequence shown here is derived from an EMBL/GenBank/DDBJ whole genome shotgun (WGS) entry which is preliminary data.</text>
</comment>
<reference evidence="2 3" key="1">
    <citation type="submission" date="2020-07" db="EMBL/GenBank/DDBJ databases">
        <title>Comparative genomics of pyrophilous fungi reveals a link between fire events and developmental genes.</title>
        <authorList>
            <consortium name="DOE Joint Genome Institute"/>
            <person name="Steindorff A.S."/>
            <person name="Carver A."/>
            <person name="Calhoun S."/>
            <person name="Stillman K."/>
            <person name="Liu H."/>
            <person name="Lipzen A."/>
            <person name="Pangilinan J."/>
            <person name="Labutti K."/>
            <person name="Bruns T.D."/>
            <person name="Grigoriev I.V."/>
        </authorList>
    </citation>
    <scope>NUCLEOTIDE SEQUENCE [LARGE SCALE GENOMIC DNA]</scope>
    <source>
        <strain evidence="2 3">CBS 144469</strain>
    </source>
</reference>
<proteinExistence type="predicted"/>